<organism evidence="1 2">
    <name type="scientific">Artomyces pyxidatus</name>
    <dbReference type="NCBI Taxonomy" id="48021"/>
    <lineage>
        <taxon>Eukaryota</taxon>
        <taxon>Fungi</taxon>
        <taxon>Dikarya</taxon>
        <taxon>Basidiomycota</taxon>
        <taxon>Agaricomycotina</taxon>
        <taxon>Agaricomycetes</taxon>
        <taxon>Russulales</taxon>
        <taxon>Auriscalpiaceae</taxon>
        <taxon>Artomyces</taxon>
    </lineage>
</organism>
<reference evidence="1" key="1">
    <citation type="submission" date="2021-03" db="EMBL/GenBank/DDBJ databases">
        <authorList>
            <consortium name="DOE Joint Genome Institute"/>
            <person name="Ahrendt S."/>
            <person name="Looney B.P."/>
            <person name="Miyauchi S."/>
            <person name="Morin E."/>
            <person name="Drula E."/>
            <person name="Courty P.E."/>
            <person name="Chicoki N."/>
            <person name="Fauchery L."/>
            <person name="Kohler A."/>
            <person name="Kuo A."/>
            <person name="Labutti K."/>
            <person name="Pangilinan J."/>
            <person name="Lipzen A."/>
            <person name="Riley R."/>
            <person name="Andreopoulos W."/>
            <person name="He G."/>
            <person name="Johnson J."/>
            <person name="Barry K.W."/>
            <person name="Grigoriev I.V."/>
            <person name="Nagy L."/>
            <person name="Hibbett D."/>
            <person name="Henrissat B."/>
            <person name="Matheny P.B."/>
            <person name="Labbe J."/>
            <person name="Martin F."/>
        </authorList>
    </citation>
    <scope>NUCLEOTIDE SEQUENCE</scope>
    <source>
        <strain evidence="1">HHB10654</strain>
    </source>
</reference>
<gene>
    <name evidence="1" type="ORF">BV25DRAFT_1898744</name>
</gene>
<evidence type="ECO:0000313" key="2">
    <source>
        <dbReference type="Proteomes" id="UP000814140"/>
    </source>
</evidence>
<name>A0ACB8T700_9AGAM</name>
<dbReference type="Proteomes" id="UP000814140">
    <property type="component" value="Unassembled WGS sequence"/>
</dbReference>
<reference evidence="1" key="2">
    <citation type="journal article" date="2022" name="New Phytol.">
        <title>Evolutionary transition to the ectomycorrhizal habit in the genomes of a hyperdiverse lineage of mushroom-forming fungi.</title>
        <authorList>
            <person name="Looney B."/>
            <person name="Miyauchi S."/>
            <person name="Morin E."/>
            <person name="Drula E."/>
            <person name="Courty P.E."/>
            <person name="Kohler A."/>
            <person name="Kuo A."/>
            <person name="LaButti K."/>
            <person name="Pangilinan J."/>
            <person name="Lipzen A."/>
            <person name="Riley R."/>
            <person name="Andreopoulos W."/>
            <person name="He G."/>
            <person name="Johnson J."/>
            <person name="Nolan M."/>
            <person name="Tritt A."/>
            <person name="Barry K.W."/>
            <person name="Grigoriev I.V."/>
            <person name="Nagy L.G."/>
            <person name="Hibbett D."/>
            <person name="Henrissat B."/>
            <person name="Matheny P.B."/>
            <person name="Labbe J."/>
            <person name="Martin F.M."/>
        </authorList>
    </citation>
    <scope>NUCLEOTIDE SEQUENCE</scope>
    <source>
        <strain evidence="1">HHB10654</strain>
    </source>
</reference>
<sequence length="514" mass="57096">MIRILPDDVLLVVLEHLQCSSLLACQLTCRKFRTLIADSVSLQYTIELEACGMLDGPRDSKNFDVTERLKRLRLYDAAWRQLDWSERTALPHLIGRIPPLGFAGGVLVFHSLDVTDEATRAIHQQMPSKLRGVREQHATLPVDVGYDTLIDPSQDLLAFLKFGSAGVASSHCELLSTSTGEPHPLAATVAYPNQLKSSRILKDICNDYILEAVLVSGRWDLLVWNWKTGLVEMPPHERPNLDSNYACHFLDDTHLLVVRNGGDDTPCLRVFAFRDAKSRSNNDDKVSDPPSYYFMLPEHMKDARHLMSIMASRSLCDPLNAGFFHSDPDDRLLSITSSPLTATAGILFIDIPLRTLRTYIAAHPVGHDVIIPWDGWGPHGTRVDTHFAGGWVGGTFSSGPRRITVRKPANSDTTLVGIYDYHPRRVARALARERDGHGEDGVVVLRGEEGLNPEFGDPRTALPCIHKEIPLPEVVASVAIMDMSLGVCLSEDGMLFMEYDQAGELIANAWAFTF</sequence>
<proteinExistence type="predicted"/>
<accession>A0ACB8T700</accession>
<evidence type="ECO:0000313" key="1">
    <source>
        <dbReference type="EMBL" id="KAI0064252.1"/>
    </source>
</evidence>
<dbReference type="EMBL" id="MU277199">
    <property type="protein sequence ID" value="KAI0064252.1"/>
    <property type="molecule type" value="Genomic_DNA"/>
</dbReference>
<protein>
    <submittedName>
        <fullName evidence="1">Uncharacterized protein</fullName>
    </submittedName>
</protein>
<comment type="caution">
    <text evidence="1">The sequence shown here is derived from an EMBL/GenBank/DDBJ whole genome shotgun (WGS) entry which is preliminary data.</text>
</comment>
<keyword evidence="2" id="KW-1185">Reference proteome</keyword>